<evidence type="ECO:0000313" key="2">
    <source>
        <dbReference type="Proteomes" id="UP001055072"/>
    </source>
</evidence>
<protein>
    <submittedName>
        <fullName evidence="1">Uncharacterized protein</fullName>
    </submittedName>
</protein>
<comment type="caution">
    <text evidence="1">The sequence shown here is derived from an EMBL/GenBank/DDBJ whole genome shotgun (WGS) entry which is preliminary data.</text>
</comment>
<proteinExistence type="predicted"/>
<organism evidence="1 2">
    <name type="scientific">Irpex rosettiformis</name>
    <dbReference type="NCBI Taxonomy" id="378272"/>
    <lineage>
        <taxon>Eukaryota</taxon>
        <taxon>Fungi</taxon>
        <taxon>Dikarya</taxon>
        <taxon>Basidiomycota</taxon>
        <taxon>Agaricomycotina</taxon>
        <taxon>Agaricomycetes</taxon>
        <taxon>Polyporales</taxon>
        <taxon>Irpicaceae</taxon>
        <taxon>Irpex</taxon>
    </lineage>
</organism>
<dbReference type="Proteomes" id="UP001055072">
    <property type="component" value="Unassembled WGS sequence"/>
</dbReference>
<gene>
    <name evidence="1" type="ORF">BDY19DRAFT_1030876</name>
</gene>
<reference evidence="1" key="1">
    <citation type="journal article" date="2021" name="Environ. Microbiol.">
        <title>Gene family expansions and transcriptome signatures uncover fungal adaptations to wood decay.</title>
        <authorList>
            <person name="Hage H."/>
            <person name="Miyauchi S."/>
            <person name="Viragh M."/>
            <person name="Drula E."/>
            <person name="Min B."/>
            <person name="Chaduli D."/>
            <person name="Navarro D."/>
            <person name="Favel A."/>
            <person name="Norest M."/>
            <person name="Lesage-Meessen L."/>
            <person name="Balint B."/>
            <person name="Merenyi Z."/>
            <person name="de Eugenio L."/>
            <person name="Morin E."/>
            <person name="Martinez A.T."/>
            <person name="Baldrian P."/>
            <person name="Stursova M."/>
            <person name="Martinez M.J."/>
            <person name="Novotny C."/>
            <person name="Magnuson J.K."/>
            <person name="Spatafora J.W."/>
            <person name="Maurice S."/>
            <person name="Pangilinan J."/>
            <person name="Andreopoulos W."/>
            <person name="LaButti K."/>
            <person name="Hundley H."/>
            <person name="Na H."/>
            <person name="Kuo A."/>
            <person name="Barry K."/>
            <person name="Lipzen A."/>
            <person name="Henrissat B."/>
            <person name="Riley R."/>
            <person name="Ahrendt S."/>
            <person name="Nagy L.G."/>
            <person name="Grigoriev I.V."/>
            <person name="Martin F."/>
            <person name="Rosso M.N."/>
        </authorList>
    </citation>
    <scope>NUCLEOTIDE SEQUENCE</scope>
    <source>
        <strain evidence="1">CBS 384.51</strain>
    </source>
</reference>
<keyword evidence="2" id="KW-1185">Reference proteome</keyword>
<name>A0ACB8UB66_9APHY</name>
<accession>A0ACB8UB66</accession>
<dbReference type="EMBL" id="MU274905">
    <property type="protein sequence ID" value="KAI0091542.1"/>
    <property type="molecule type" value="Genomic_DNA"/>
</dbReference>
<evidence type="ECO:0000313" key="1">
    <source>
        <dbReference type="EMBL" id="KAI0091542.1"/>
    </source>
</evidence>
<sequence>MPSKSHTTSFVHYEIPPEVSDYIIDHVWDSKPTLASCSLVCRVWANRSRHHLFRVVDVAIKRCSKLDKFIAFLRSSPHLASSIRHLTLHGTIADDQLGYTTWFYVTAETLLCCVDQLAHIVELSLRGVRLTGSIGKGGGLSVARNVHQGVMRPVQRLLLSYIFADPDVLFQTMQYFPKLHHLFTEAVYWTIETGQSNEVYSTSATPLSLETITVGGGSSHNVTSHLFPRLERNFDATALRYLALHFDRLDSSPETSHFMACAGPRLEGLHITIGRRARVTTCIAAERLVDTLRLDQCTALVEFGFNLEATFARSKDPSLAWSLLGSIAVKLPKSICRLVVTHRLDFETLRVGLQDWNWSSMDAVLSDKRLTKLTIRSPTNSPDKGNELKHRTHPMKLSEVFFRTSLPRLSNAHVLTFETY</sequence>